<dbReference type="PANTHER" id="PTHR13878:SF53">
    <property type="entry name" value="CYTOKININ DEHYDROGENASE 6"/>
    <property type="match status" value="1"/>
</dbReference>
<feature type="domain" description="FAD-binding PCMH-type" evidence="7">
    <location>
        <begin position="19"/>
        <end position="190"/>
    </location>
</feature>
<reference evidence="8 9" key="1">
    <citation type="submission" date="2019-08" db="EMBL/GenBank/DDBJ databases">
        <authorList>
            <person name="Grouzdev D."/>
            <person name="Tikhonova E."/>
            <person name="Kravchenko I."/>
        </authorList>
    </citation>
    <scope>NUCLEOTIDE SEQUENCE [LARGE SCALE GENOMIC DNA]</scope>
    <source>
        <strain evidence="8 9">59b</strain>
    </source>
</reference>
<dbReference type="Proteomes" id="UP000324927">
    <property type="component" value="Unassembled WGS sequence"/>
</dbReference>
<dbReference type="GO" id="GO:0019139">
    <property type="term" value="F:cytokinin dehydrogenase activity"/>
    <property type="evidence" value="ECO:0007669"/>
    <property type="project" value="InterPro"/>
</dbReference>
<dbReference type="RefSeq" id="WP_149235357.1">
    <property type="nucleotide sequence ID" value="NZ_JALJXJ010000027.1"/>
</dbReference>
<dbReference type="InterPro" id="IPR036318">
    <property type="entry name" value="FAD-bd_PCMH-like_sf"/>
</dbReference>
<gene>
    <name evidence="8" type="ORF">FZ942_33445</name>
</gene>
<feature type="compositionally biased region" description="Basic and acidic residues" evidence="6">
    <location>
        <begin position="438"/>
        <end position="449"/>
    </location>
</feature>
<evidence type="ECO:0000256" key="4">
    <source>
        <dbReference type="ARBA" id="ARBA00022827"/>
    </source>
</evidence>
<dbReference type="InterPro" id="IPR050432">
    <property type="entry name" value="FAD-linked_Oxidoreductases_BP"/>
</dbReference>
<comment type="caution">
    <text evidence="8">The sequence shown here is derived from an EMBL/GenBank/DDBJ whole genome shotgun (WGS) entry which is preliminary data.</text>
</comment>
<dbReference type="GO" id="GO:0009690">
    <property type="term" value="P:cytokinin metabolic process"/>
    <property type="evidence" value="ECO:0007669"/>
    <property type="project" value="InterPro"/>
</dbReference>
<accession>A0A5A9G3R6</accession>
<comment type="similarity">
    <text evidence="2">Belongs to the oxygen-dependent FAD-linked oxidoreductase family.</text>
</comment>
<evidence type="ECO:0000313" key="8">
    <source>
        <dbReference type="EMBL" id="KAA0588445.1"/>
    </source>
</evidence>
<evidence type="ECO:0000256" key="6">
    <source>
        <dbReference type="SAM" id="MobiDB-lite"/>
    </source>
</evidence>
<dbReference type="SUPFAM" id="SSF56176">
    <property type="entry name" value="FAD-binding/transporter-associated domain-like"/>
    <property type="match status" value="1"/>
</dbReference>
<name>A0A5A9G3R6_AZOLI</name>
<dbReference type="PANTHER" id="PTHR13878">
    <property type="entry name" value="GULONOLACTONE OXIDASE"/>
    <property type="match status" value="1"/>
</dbReference>
<dbReference type="Pfam" id="PF09265">
    <property type="entry name" value="Cytokin-bind"/>
    <property type="match status" value="1"/>
</dbReference>
<dbReference type="InterPro" id="IPR016169">
    <property type="entry name" value="FAD-bd_PCMH_sub2"/>
</dbReference>
<evidence type="ECO:0000313" key="9">
    <source>
        <dbReference type="Proteomes" id="UP000324927"/>
    </source>
</evidence>
<dbReference type="AlphaFoldDB" id="A0A5A9G3R6"/>
<dbReference type="InterPro" id="IPR016170">
    <property type="entry name" value="Cytok_DH_C_sf"/>
</dbReference>
<evidence type="ECO:0000256" key="5">
    <source>
        <dbReference type="ARBA" id="ARBA00023002"/>
    </source>
</evidence>
<keyword evidence="3" id="KW-0285">Flavoprotein</keyword>
<dbReference type="Gene3D" id="3.40.462.10">
    <property type="entry name" value="FAD-linked oxidases, C-terminal domain"/>
    <property type="match status" value="1"/>
</dbReference>
<dbReference type="InterPro" id="IPR006094">
    <property type="entry name" value="Oxid_FAD_bind_N"/>
</dbReference>
<protein>
    <submittedName>
        <fullName evidence="8">FAD-binding protein</fullName>
    </submittedName>
</protein>
<dbReference type="InterPro" id="IPR016164">
    <property type="entry name" value="FAD-linked_Oxase-like_C"/>
</dbReference>
<dbReference type="Gene3D" id="3.30.465.10">
    <property type="match status" value="1"/>
</dbReference>
<dbReference type="EMBL" id="VTTN01000027">
    <property type="protein sequence ID" value="KAA0588445.1"/>
    <property type="molecule type" value="Genomic_DNA"/>
</dbReference>
<evidence type="ECO:0000256" key="3">
    <source>
        <dbReference type="ARBA" id="ARBA00022630"/>
    </source>
</evidence>
<dbReference type="GO" id="GO:0071949">
    <property type="term" value="F:FAD binding"/>
    <property type="evidence" value="ECO:0007669"/>
    <property type="project" value="InterPro"/>
</dbReference>
<dbReference type="InterPro" id="IPR015345">
    <property type="entry name" value="Cytokinin_DH_FAD/cytokin-bd"/>
</dbReference>
<keyword evidence="9" id="KW-1185">Reference proteome</keyword>
<feature type="region of interest" description="Disordered" evidence="6">
    <location>
        <begin position="413"/>
        <end position="449"/>
    </location>
</feature>
<dbReference type="InterPro" id="IPR016166">
    <property type="entry name" value="FAD-bd_PCMH"/>
</dbReference>
<sequence>MSQQPALRGGNLARDFGGMCRAEPAIVRSVSSAEMACAAIAEAQVAGLQVAVRGLGHSCNGQTLAGEGFLLDLSGLVGVDHVGEGYCDVLAGTTWGEVIRGTLPTGQVPAVLPDYLGLTVGGTVSIGGLGGTSFREGMICEQMLWADVIKPDGAMVRCSSDENAELFALVKGGAGQFGVIARLRLKLVDAPAEVDCYHLFYRDAEAMVADQLALLDVAGLWHLGGWILPLPHGWTPCIEAVVPAGSKAIDKASPALSALPTTKVDRLSLDQFLRRLELNPAFPCDRGNDAHAHPWATAFIPAANAARYAAELMSSFPADQMGPAGVIELYPVPVSRLGQMGRRWGGQGVAYIASAFPCQTDTSTAALAASEARNRRLFDLALELDGLGDPQAGALRLSADDWRRQLGPAIGSLQAARHHHDPENRFKPLHGLDGITGADRDASAPKEDA</sequence>
<dbReference type="SUPFAM" id="SSF55103">
    <property type="entry name" value="FAD-linked oxidases, C-terminal domain"/>
    <property type="match status" value="1"/>
</dbReference>
<comment type="cofactor">
    <cofactor evidence="1">
        <name>FAD</name>
        <dbReference type="ChEBI" id="CHEBI:57692"/>
    </cofactor>
</comment>
<dbReference type="Pfam" id="PF01565">
    <property type="entry name" value="FAD_binding_4"/>
    <property type="match status" value="1"/>
</dbReference>
<evidence type="ECO:0000256" key="1">
    <source>
        <dbReference type="ARBA" id="ARBA00001974"/>
    </source>
</evidence>
<dbReference type="InterPro" id="IPR016167">
    <property type="entry name" value="FAD-bd_PCMH_sub1"/>
</dbReference>
<organism evidence="8 9">
    <name type="scientific">Azospirillum lipoferum</name>
    <dbReference type="NCBI Taxonomy" id="193"/>
    <lineage>
        <taxon>Bacteria</taxon>
        <taxon>Pseudomonadati</taxon>
        <taxon>Pseudomonadota</taxon>
        <taxon>Alphaproteobacteria</taxon>
        <taxon>Rhodospirillales</taxon>
        <taxon>Azospirillaceae</taxon>
        <taxon>Azospirillum</taxon>
    </lineage>
</organism>
<evidence type="ECO:0000256" key="2">
    <source>
        <dbReference type="ARBA" id="ARBA00005466"/>
    </source>
</evidence>
<proteinExistence type="inferred from homology"/>
<dbReference type="PROSITE" id="PS51387">
    <property type="entry name" value="FAD_PCMH"/>
    <property type="match status" value="1"/>
</dbReference>
<dbReference type="Gene3D" id="3.30.43.10">
    <property type="entry name" value="Uridine Diphospho-n-acetylenolpyruvylglucosamine Reductase, domain 2"/>
    <property type="match status" value="1"/>
</dbReference>
<dbReference type="OrthoDB" id="143770at2"/>
<keyword evidence="4" id="KW-0274">FAD</keyword>
<keyword evidence="5" id="KW-0560">Oxidoreductase</keyword>
<evidence type="ECO:0000259" key="7">
    <source>
        <dbReference type="PROSITE" id="PS51387"/>
    </source>
</evidence>